<dbReference type="InterPro" id="IPR007121">
    <property type="entry name" value="RNA_pol_bsu_CS"/>
</dbReference>
<organism evidence="7 8">
    <name type="scientific">Mesotoga prima MesG1.Ag.4.2</name>
    <dbReference type="NCBI Taxonomy" id="660470"/>
    <lineage>
        <taxon>Bacteria</taxon>
        <taxon>Thermotogati</taxon>
        <taxon>Thermotogota</taxon>
        <taxon>Thermotogae</taxon>
        <taxon>Kosmotogales</taxon>
        <taxon>Kosmotogaceae</taxon>
        <taxon>Mesotoga</taxon>
    </lineage>
</organism>
<dbReference type="Gene3D" id="2.40.270.10">
    <property type="entry name" value="DNA-directed RNA polymerase, subunit 2, domain 6"/>
    <property type="match status" value="1"/>
</dbReference>
<keyword evidence="4" id="KW-0548">Nucleotidyltransferase</keyword>
<dbReference type="GeneID" id="87107417"/>
<dbReference type="GO" id="GO:0006351">
    <property type="term" value="P:DNA-templated transcription"/>
    <property type="evidence" value="ECO:0007669"/>
    <property type="project" value="InterPro"/>
</dbReference>
<evidence type="ECO:0000256" key="1">
    <source>
        <dbReference type="ARBA" id="ARBA00012418"/>
    </source>
</evidence>
<dbReference type="Proteomes" id="UP000002881">
    <property type="component" value="Chromosome"/>
</dbReference>
<evidence type="ECO:0000259" key="6">
    <source>
        <dbReference type="SMART" id="SM00663"/>
    </source>
</evidence>
<dbReference type="SMART" id="SM00663">
    <property type="entry name" value="RPOLA_N"/>
    <property type="match status" value="1"/>
</dbReference>
<keyword evidence="5" id="KW-0804">Transcription</keyword>
<dbReference type="InterPro" id="IPR000722">
    <property type="entry name" value="RNA_pol_asu"/>
</dbReference>
<dbReference type="PROSITE" id="PS01166">
    <property type="entry name" value="RNA_POL_BETA"/>
    <property type="match status" value="1"/>
</dbReference>
<dbReference type="InterPro" id="IPR007120">
    <property type="entry name" value="DNA-dir_RNAP_su2_dom"/>
</dbReference>
<dbReference type="InterPro" id="IPR015712">
    <property type="entry name" value="DNA-dir_RNA_pol_su2"/>
</dbReference>
<dbReference type="eggNOG" id="COG0086">
    <property type="taxonomic scope" value="Bacteria"/>
</dbReference>
<dbReference type="RefSeq" id="WP_014731191.1">
    <property type="nucleotide sequence ID" value="NC_017934.1"/>
</dbReference>
<dbReference type="STRING" id="660470.Theba_1628"/>
<sequence length="1292" mass="145724">MVNKITYSLQQVFAGLELLIKEDYKLLFEKFSPEFGLIETLEEPSGSALAKFSFEFEEDRYSVGFKVLNPDQDGAFSYLSKRYSTPLILLEKRGRSSDYLDLENFWVVPGYYLRMAFVCLQVLRELQSKNGMERLDTVLETAETLLNRTVVGTEILKQYDTSDIEEEPEMKKPKYLKVPILFELPSSNGLLQISELRKAVIPGDKVKESLRLPHFSHLGKLDLLETPESVRIGMNLFLANGARYNASDLEIESSGEDSEALLSPSTCAVPFMAYSDGVRVTMGGKNLKQAVKVVSSEKPIIRTPIDEEVDLDYGVNALAGYALFNGLNFEDGIVCSEGFSMKMCIVEKKTIEIVDSVPVLLDAKVSVKNRSTIELSSEEGSIRIVYNFRTKGSIVNKGDWLIRRNVFFGGNDNPTKSYSKNIYYDLSYPGEILQNPEERMISFIMRTIPTARKIKKGEKLVDNLNESVVSISVPLTITKPLEIGDKITGRHGNKGTISKIVSEREMPHVEIDGQRRPLDIILSPFGVITRMNLGQLLETHKSLEGEYVDKPFKNLDLASRVAKGRDIPQLKKRLFFADGTSFEAAVGYQYFVRLDHCVRDKLHVVDLAETSKITGQPVKGKRREGGQRIGEMEFWTLFDNNALETVGRFSQTNISDSSDFMKRYFDTFRLLMNYYRDFDVEIEDDPLRIIVKETSNDFLEKVASDETMSEFFKQIKGRAKDRKERRFLLSKSGYLRKYMLGRRIHSSGRTVITPVTDIDIDHVYLPYEFAKLWLPLKEDSKEGIKIANDLAKESNLYVLLNRQPSLHRHSISSARPIFWENKTIGLPIMLCDGFGADFDGDSMAVYLPVDQDEDLKRELKSMLPSNNPFRIGTGELTFSVTQDLVYGLYRKRGLNSKKVKEELTQIIENSNNISKDLLKWQNESLAAAKESGLSLDLRDIALMSEVAKSVKDSGSRGKPEHFVQMAEGIDLDGRRAEAFARGVSREDYLGRTDGLDVNIASRSRTGLIDKKLHVAEAGYFTRKLVEFLYPVSVTEEDCCTDDGIELNQSFVQHLALRKYSLERLILGRYVKRPMDKEWMPVTRSNLNDFRDCDLLLRSPVKCASSGENGICSKCAGLELSSMKKFRVGSFLGVLSGHTIGERGTQLSMKTFQTGSSGFSMQRVSSEFFKAEEEFSSYLKRLADRSIEGIMKGSSKSASGSAEEGSPVLGTIDVASIYLEVLFRHLKDTEIRTEGELKKRLSDPREVGIFSALSFEKSGSSEKIGIGEEIEEKSPKANYALRPGEVAKWVGKK</sequence>
<dbReference type="GO" id="GO:0000428">
    <property type="term" value="C:DNA-directed RNA polymerase complex"/>
    <property type="evidence" value="ECO:0007669"/>
    <property type="project" value="UniProtKB-KW"/>
</dbReference>
<evidence type="ECO:0000313" key="8">
    <source>
        <dbReference type="Proteomes" id="UP000002881"/>
    </source>
</evidence>
<dbReference type="PANTHER" id="PTHR20856">
    <property type="entry name" value="DNA-DIRECTED RNA POLYMERASE I SUBUNIT 2"/>
    <property type="match status" value="1"/>
</dbReference>
<dbReference type="KEGG" id="mpg:Theba_1628"/>
<reference evidence="7 8" key="1">
    <citation type="journal article" date="2012" name="Genome Biol. Evol.">
        <title>Genome Sequence of the Mesophilic Thermotogales Bacterium Mesotoga prima MesG1.Ag.4.2 Reveals the Largest Thermotogales Genome To Date.</title>
        <authorList>
            <person name="Zhaxybayeva O."/>
            <person name="Swithers K.S."/>
            <person name="Foght J."/>
            <person name="Green A.G."/>
            <person name="Bruce D."/>
            <person name="Detter C."/>
            <person name="Han S."/>
            <person name="Teshima H."/>
            <person name="Han J."/>
            <person name="Woyke T."/>
            <person name="Pitluck S."/>
            <person name="Nolan M."/>
            <person name="Ivanova N."/>
            <person name="Pati A."/>
            <person name="Land M.L."/>
            <person name="Dlutek M."/>
            <person name="Doolittle W.F."/>
            <person name="Noll K.M."/>
            <person name="Nesbo C.L."/>
        </authorList>
    </citation>
    <scope>NUCLEOTIDE SEQUENCE [LARGE SCALE GENOMIC DNA]</scope>
    <source>
        <strain evidence="8">mesG1.Ag.4.2</strain>
    </source>
</reference>
<name>I2F5T9_9BACT</name>
<dbReference type="InterPro" id="IPR006592">
    <property type="entry name" value="RNA_pol_N"/>
</dbReference>
<dbReference type="Pfam" id="PF04998">
    <property type="entry name" value="RNA_pol_Rpb1_5"/>
    <property type="match status" value="1"/>
</dbReference>
<dbReference type="GO" id="GO:0032549">
    <property type="term" value="F:ribonucleoside binding"/>
    <property type="evidence" value="ECO:0007669"/>
    <property type="project" value="InterPro"/>
</dbReference>
<dbReference type="EC" id="2.7.7.6" evidence="1"/>
<dbReference type="Pfam" id="PF00562">
    <property type="entry name" value="RNA_pol_Rpb2_6"/>
    <property type="match status" value="1"/>
</dbReference>
<dbReference type="eggNOG" id="COG0085">
    <property type="taxonomic scope" value="Bacteria"/>
</dbReference>
<dbReference type="SUPFAM" id="SSF64484">
    <property type="entry name" value="beta and beta-prime subunits of DNA dependent RNA-polymerase"/>
    <property type="match status" value="2"/>
</dbReference>
<feature type="domain" description="RNA polymerase N-terminal" evidence="6">
    <location>
        <begin position="631"/>
        <end position="892"/>
    </location>
</feature>
<dbReference type="HOGENOM" id="CLU_262118_0_0_0"/>
<evidence type="ECO:0000256" key="4">
    <source>
        <dbReference type="ARBA" id="ARBA00022695"/>
    </source>
</evidence>
<dbReference type="InterPro" id="IPR007081">
    <property type="entry name" value="RNA_pol_Rpb1_5"/>
</dbReference>
<dbReference type="InterPro" id="IPR037033">
    <property type="entry name" value="DNA-dir_RNAP_su2_hyb_sf"/>
</dbReference>
<protein>
    <recommendedName>
        <fullName evidence="1">DNA-directed RNA polymerase</fullName>
        <ecNumber evidence="1">2.7.7.6</ecNumber>
    </recommendedName>
</protein>
<dbReference type="GO" id="GO:0003677">
    <property type="term" value="F:DNA binding"/>
    <property type="evidence" value="ECO:0007669"/>
    <property type="project" value="InterPro"/>
</dbReference>
<evidence type="ECO:0000256" key="3">
    <source>
        <dbReference type="ARBA" id="ARBA00022679"/>
    </source>
</evidence>
<keyword evidence="2 7" id="KW-0240">DNA-directed RNA polymerase</keyword>
<dbReference type="Pfam" id="PF00623">
    <property type="entry name" value="RNA_pol_Rpb1_2"/>
    <property type="match status" value="1"/>
</dbReference>
<evidence type="ECO:0000256" key="5">
    <source>
        <dbReference type="ARBA" id="ARBA00023163"/>
    </source>
</evidence>
<dbReference type="Gene3D" id="3.90.1100.10">
    <property type="match status" value="1"/>
</dbReference>
<proteinExistence type="predicted"/>
<evidence type="ECO:0000256" key="2">
    <source>
        <dbReference type="ARBA" id="ARBA00022478"/>
    </source>
</evidence>
<dbReference type="GO" id="GO:0003899">
    <property type="term" value="F:DNA-directed RNA polymerase activity"/>
    <property type="evidence" value="ECO:0007669"/>
    <property type="project" value="UniProtKB-EC"/>
</dbReference>
<keyword evidence="8" id="KW-1185">Reference proteome</keyword>
<gene>
    <name evidence="7" type="ORF">Theba_1628</name>
</gene>
<accession>I2F5T9</accession>
<dbReference type="EMBL" id="CP003532">
    <property type="protein sequence ID" value="AFK07292.1"/>
    <property type="molecule type" value="Genomic_DNA"/>
</dbReference>
<evidence type="ECO:0000313" key="7">
    <source>
        <dbReference type="EMBL" id="AFK07292.1"/>
    </source>
</evidence>
<dbReference type="Gene3D" id="2.40.40.20">
    <property type="match status" value="1"/>
</dbReference>
<keyword evidence="3" id="KW-0808">Transferase</keyword>